<dbReference type="EMBL" id="NBWU01000007">
    <property type="protein sequence ID" value="PCE62779.1"/>
    <property type="molecule type" value="Genomic_DNA"/>
</dbReference>
<name>A0A2A4G1C6_9FLAO</name>
<gene>
    <name evidence="1" type="ORF">B7P33_15960</name>
</gene>
<dbReference type="SUPFAM" id="SSF50998">
    <property type="entry name" value="Quinoprotein alcohol dehydrogenase-like"/>
    <property type="match status" value="1"/>
</dbReference>
<dbReference type="RefSeq" id="WP_097440889.1">
    <property type="nucleotide sequence ID" value="NZ_KZ300477.1"/>
</dbReference>
<evidence type="ECO:0000313" key="1">
    <source>
        <dbReference type="EMBL" id="PCE62779.1"/>
    </source>
</evidence>
<dbReference type="InterPro" id="IPR011047">
    <property type="entry name" value="Quinoprotein_ADH-like_sf"/>
</dbReference>
<dbReference type="Gene3D" id="2.130.10.10">
    <property type="entry name" value="YVTN repeat-like/Quinoprotein amine dehydrogenase"/>
    <property type="match status" value="1"/>
</dbReference>
<dbReference type="InterPro" id="IPR015943">
    <property type="entry name" value="WD40/YVTN_repeat-like_dom_sf"/>
</dbReference>
<protein>
    <submittedName>
        <fullName evidence="1">Uncharacterized protein</fullName>
    </submittedName>
</protein>
<keyword evidence="2" id="KW-1185">Reference proteome</keyword>
<sequence>MQPKFRSIPWFDICLAGFVSARDGSLAPAGEYGILSAFEFEDGFAVASRQSRSFHYIQPKQSVGVDLGFYFKKSGGLKGEFLFKRLGDEVTLFSLSMKEEVRTYNVPKDFVVDANLEDAIFSKGHVMYAPLSNGQLLAFDISIGTLKWKQDRVGKTAIFEDKIYCIADYTIKELDANTGEILREESMQDLIDTYGFRPTGAHKVYDEYIFAMASGKPGMVAIYDRQDLNFLEMLKLDEMIPMGTDHLHWHNGKLFVLDFGKTLHVYEL</sequence>
<organism evidence="1 2">
    <name type="scientific">Sediminicola luteus</name>
    <dbReference type="NCBI Taxonomy" id="319238"/>
    <lineage>
        <taxon>Bacteria</taxon>
        <taxon>Pseudomonadati</taxon>
        <taxon>Bacteroidota</taxon>
        <taxon>Flavobacteriia</taxon>
        <taxon>Flavobacteriales</taxon>
        <taxon>Flavobacteriaceae</taxon>
        <taxon>Sediminicola</taxon>
    </lineage>
</organism>
<reference evidence="1 2" key="1">
    <citation type="submission" date="2017-04" db="EMBL/GenBank/DDBJ databases">
        <title>A new member of the family Flavobacteriaceae isolated from ascidians.</title>
        <authorList>
            <person name="Chen L."/>
        </authorList>
    </citation>
    <scope>NUCLEOTIDE SEQUENCE [LARGE SCALE GENOMIC DNA]</scope>
    <source>
        <strain evidence="1 2">HQA918</strain>
    </source>
</reference>
<accession>A0A2A4G1C6</accession>
<dbReference type="Proteomes" id="UP000219559">
    <property type="component" value="Unassembled WGS sequence"/>
</dbReference>
<evidence type="ECO:0000313" key="2">
    <source>
        <dbReference type="Proteomes" id="UP000219559"/>
    </source>
</evidence>
<comment type="caution">
    <text evidence="1">The sequence shown here is derived from an EMBL/GenBank/DDBJ whole genome shotgun (WGS) entry which is preliminary data.</text>
</comment>
<dbReference type="AlphaFoldDB" id="A0A2A4G1C6"/>
<proteinExistence type="predicted"/>